<dbReference type="AlphaFoldDB" id="A0A4Y2U385"/>
<protein>
    <submittedName>
        <fullName evidence="1">Uncharacterized protein</fullName>
    </submittedName>
</protein>
<sequence length="26" mass="3117">KEVFEENVMKQNRKTCSLQFIKDTSI</sequence>
<accession>A0A4Y2U385</accession>
<reference evidence="1 2" key="1">
    <citation type="journal article" date="2019" name="Sci. Rep.">
        <title>Orb-weaving spider Araneus ventricosus genome elucidates the spidroin gene catalogue.</title>
        <authorList>
            <person name="Kono N."/>
            <person name="Nakamura H."/>
            <person name="Ohtoshi R."/>
            <person name="Moran D.A.P."/>
            <person name="Shinohara A."/>
            <person name="Yoshida Y."/>
            <person name="Fujiwara M."/>
            <person name="Mori M."/>
            <person name="Tomita M."/>
            <person name="Arakawa K."/>
        </authorList>
    </citation>
    <scope>NUCLEOTIDE SEQUENCE [LARGE SCALE GENOMIC DNA]</scope>
</reference>
<evidence type="ECO:0000313" key="1">
    <source>
        <dbReference type="EMBL" id="GBO06973.1"/>
    </source>
</evidence>
<dbReference type="Proteomes" id="UP000499080">
    <property type="component" value="Unassembled WGS sequence"/>
</dbReference>
<organism evidence="1 2">
    <name type="scientific">Araneus ventricosus</name>
    <name type="common">Orbweaver spider</name>
    <name type="synonym">Epeira ventricosa</name>
    <dbReference type="NCBI Taxonomy" id="182803"/>
    <lineage>
        <taxon>Eukaryota</taxon>
        <taxon>Metazoa</taxon>
        <taxon>Ecdysozoa</taxon>
        <taxon>Arthropoda</taxon>
        <taxon>Chelicerata</taxon>
        <taxon>Arachnida</taxon>
        <taxon>Araneae</taxon>
        <taxon>Araneomorphae</taxon>
        <taxon>Entelegynae</taxon>
        <taxon>Araneoidea</taxon>
        <taxon>Araneidae</taxon>
        <taxon>Araneus</taxon>
    </lineage>
</organism>
<name>A0A4Y2U385_ARAVE</name>
<gene>
    <name evidence="1" type="ORF">AVEN_260761_1</name>
</gene>
<keyword evidence="2" id="KW-1185">Reference proteome</keyword>
<evidence type="ECO:0000313" key="2">
    <source>
        <dbReference type="Proteomes" id="UP000499080"/>
    </source>
</evidence>
<proteinExistence type="predicted"/>
<comment type="caution">
    <text evidence="1">The sequence shown here is derived from an EMBL/GenBank/DDBJ whole genome shotgun (WGS) entry which is preliminary data.</text>
</comment>
<feature type="non-terminal residue" evidence="1">
    <location>
        <position position="1"/>
    </location>
</feature>
<dbReference type="EMBL" id="BGPR01033128">
    <property type="protein sequence ID" value="GBO06973.1"/>
    <property type="molecule type" value="Genomic_DNA"/>
</dbReference>